<dbReference type="InterPro" id="IPR036104">
    <property type="entry name" value="BFN_sf"/>
</dbReference>
<dbReference type="InterPro" id="IPR003729">
    <property type="entry name" value="Bi_nuclease_dom"/>
</dbReference>
<sequence length="164" mass="17582">MVSMIGLVVIGIRLLTPEDPPVLLLKEEDGTRSLPIWIGNQEAAAIASALEDEVPARPMTHDLLAAVLTMVEPGVGLVVISAMEEGVYQAELHAGGSIIDARPSDCVAIALRLGWPIQCPRELMDQVGVEVEEASTDEVEAFRAFLDSVSADDFEDDNPSSEED</sequence>
<name>A0A1M6KIY2_9ACTN</name>
<organism evidence="2 3">
    <name type="scientific">Tessaracoccus bendigoensis DSM 12906</name>
    <dbReference type="NCBI Taxonomy" id="1123357"/>
    <lineage>
        <taxon>Bacteria</taxon>
        <taxon>Bacillati</taxon>
        <taxon>Actinomycetota</taxon>
        <taxon>Actinomycetes</taxon>
        <taxon>Propionibacteriales</taxon>
        <taxon>Propionibacteriaceae</taxon>
        <taxon>Tessaracoccus</taxon>
    </lineage>
</organism>
<reference evidence="2 3" key="1">
    <citation type="submission" date="2016-11" db="EMBL/GenBank/DDBJ databases">
        <authorList>
            <person name="Jaros S."/>
            <person name="Januszkiewicz K."/>
            <person name="Wedrychowicz H."/>
        </authorList>
    </citation>
    <scope>NUCLEOTIDE SEQUENCE [LARGE SCALE GENOMIC DNA]</scope>
    <source>
        <strain evidence="2 3">DSM 12906</strain>
    </source>
</reference>
<keyword evidence="3" id="KW-1185">Reference proteome</keyword>
<dbReference type="STRING" id="1123357.SAMN02745244_02832"/>
<accession>A0A1M6KIY2</accession>
<feature type="domain" description="BFN" evidence="1">
    <location>
        <begin position="4"/>
        <end position="131"/>
    </location>
</feature>
<dbReference type="SUPFAM" id="SSF103256">
    <property type="entry name" value="Hypothetical protein TM0160"/>
    <property type="match status" value="1"/>
</dbReference>
<evidence type="ECO:0000313" key="3">
    <source>
        <dbReference type="Proteomes" id="UP000184512"/>
    </source>
</evidence>
<protein>
    <recommendedName>
        <fullName evidence="1">BFN domain-containing protein</fullName>
    </recommendedName>
</protein>
<dbReference type="Pfam" id="PF02577">
    <property type="entry name" value="BFN_dom"/>
    <property type="match status" value="1"/>
</dbReference>
<gene>
    <name evidence="2" type="ORF">SAMN02745244_02832</name>
</gene>
<evidence type="ECO:0000313" key="2">
    <source>
        <dbReference type="EMBL" id="SHJ58869.1"/>
    </source>
</evidence>
<dbReference type="PROSITE" id="PS51658">
    <property type="entry name" value="BFN"/>
    <property type="match status" value="1"/>
</dbReference>
<proteinExistence type="predicted"/>
<dbReference type="Proteomes" id="UP000184512">
    <property type="component" value="Unassembled WGS sequence"/>
</dbReference>
<dbReference type="EMBL" id="FQZG01000060">
    <property type="protein sequence ID" value="SHJ58869.1"/>
    <property type="molecule type" value="Genomic_DNA"/>
</dbReference>
<dbReference type="Gene3D" id="3.10.690.10">
    <property type="entry name" value="Bifunctional nuclease domain"/>
    <property type="match status" value="1"/>
</dbReference>
<dbReference type="AlphaFoldDB" id="A0A1M6KIY2"/>
<evidence type="ECO:0000259" key="1">
    <source>
        <dbReference type="PROSITE" id="PS51658"/>
    </source>
</evidence>
<dbReference type="PANTHER" id="PTHR15160:SF1">
    <property type="entry name" value="VON HIPPEL-LINDAU DISEASE TUMOR SUPPRESSOR"/>
    <property type="match status" value="1"/>
</dbReference>
<dbReference type="PANTHER" id="PTHR15160">
    <property type="entry name" value="VON HIPPEL-LINDAU PROTEIN"/>
    <property type="match status" value="1"/>
</dbReference>
<dbReference type="GO" id="GO:0004518">
    <property type="term" value="F:nuclease activity"/>
    <property type="evidence" value="ECO:0007669"/>
    <property type="project" value="InterPro"/>
</dbReference>